<dbReference type="GO" id="GO:0055085">
    <property type="term" value="P:transmembrane transport"/>
    <property type="evidence" value="ECO:0007669"/>
    <property type="project" value="InterPro"/>
</dbReference>
<evidence type="ECO:0000313" key="10">
    <source>
        <dbReference type="Proteomes" id="UP000019140"/>
    </source>
</evidence>
<keyword evidence="4 7" id="KW-0812">Transmembrane</keyword>
<dbReference type="PANTHER" id="PTHR32243">
    <property type="entry name" value="MALTOSE TRANSPORT SYSTEM PERMEASE-RELATED"/>
    <property type="match status" value="1"/>
</dbReference>
<evidence type="ECO:0000256" key="4">
    <source>
        <dbReference type="ARBA" id="ARBA00022692"/>
    </source>
</evidence>
<evidence type="ECO:0000313" key="9">
    <source>
        <dbReference type="EMBL" id="ETW91935.1"/>
    </source>
</evidence>
<dbReference type="AlphaFoldDB" id="W4L2P2"/>
<dbReference type="InterPro" id="IPR050901">
    <property type="entry name" value="BP-dep_ABC_trans_perm"/>
</dbReference>
<sequence length="172" mass="19161">CSLGDSLVISLTSSLVALFLGTFLAYAISRFRVGGRNFRYVVLMIRMVPPIVIAIPILMYYAILIPYTTQLLLGVRISLYDTYVGLGLLYVATTLPFVIWMMLSFIDEVPYTLEHAARLMGAGRLYTLGRVVLPLVASGMVVTFLFIFILNWSEFLLALTLTQPQVSTLPVL</sequence>
<keyword evidence="10" id="KW-1185">Reference proteome</keyword>
<evidence type="ECO:0000259" key="8">
    <source>
        <dbReference type="PROSITE" id="PS50928"/>
    </source>
</evidence>
<feature type="transmembrane region" description="Helical" evidence="7">
    <location>
        <begin position="40"/>
        <end position="63"/>
    </location>
</feature>
<dbReference type="PANTHER" id="PTHR32243:SF18">
    <property type="entry name" value="INNER MEMBRANE ABC TRANSPORTER PERMEASE PROTEIN YCJP"/>
    <property type="match status" value="1"/>
</dbReference>
<dbReference type="GO" id="GO:0005886">
    <property type="term" value="C:plasma membrane"/>
    <property type="evidence" value="ECO:0007669"/>
    <property type="project" value="UniProtKB-SubCell"/>
</dbReference>
<feature type="non-terminal residue" evidence="9">
    <location>
        <position position="1"/>
    </location>
</feature>
<keyword evidence="5 7" id="KW-1133">Transmembrane helix</keyword>
<dbReference type="SUPFAM" id="SSF161098">
    <property type="entry name" value="MetI-like"/>
    <property type="match status" value="1"/>
</dbReference>
<dbReference type="Pfam" id="PF00528">
    <property type="entry name" value="BPD_transp_1"/>
    <property type="match status" value="1"/>
</dbReference>
<reference evidence="9 10" key="1">
    <citation type="journal article" date="2014" name="Nature">
        <title>An environmental bacterial taxon with a large and distinct metabolic repertoire.</title>
        <authorList>
            <person name="Wilson M.C."/>
            <person name="Mori T."/>
            <person name="Ruckert C."/>
            <person name="Uria A.R."/>
            <person name="Helf M.J."/>
            <person name="Takada K."/>
            <person name="Gernert C."/>
            <person name="Steffens U.A."/>
            <person name="Heycke N."/>
            <person name="Schmitt S."/>
            <person name="Rinke C."/>
            <person name="Helfrich E.J."/>
            <person name="Brachmann A.O."/>
            <person name="Gurgui C."/>
            <person name="Wakimoto T."/>
            <person name="Kracht M."/>
            <person name="Crusemann M."/>
            <person name="Hentschel U."/>
            <person name="Abe I."/>
            <person name="Matsunaga S."/>
            <person name="Kalinowski J."/>
            <person name="Takeyama H."/>
            <person name="Piel J."/>
        </authorList>
    </citation>
    <scope>NUCLEOTIDE SEQUENCE [LARGE SCALE GENOMIC DNA]</scope>
    <source>
        <strain evidence="10">TSY2</strain>
    </source>
</reference>
<evidence type="ECO:0000256" key="5">
    <source>
        <dbReference type="ARBA" id="ARBA00022989"/>
    </source>
</evidence>
<protein>
    <recommendedName>
        <fullName evidence="8">ABC transmembrane type-1 domain-containing protein</fullName>
    </recommendedName>
</protein>
<keyword evidence="6 7" id="KW-0472">Membrane</keyword>
<feature type="transmembrane region" description="Helical" evidence="7">
    <location>
        <begin position="6"/>
        <end position="28"/>
    </location>
</feature>
<dbReference type="HOGENOM" id="CLU_1558449_0_0_7"/>
<feature type="transmembrane region" description="Helical" evidence="7">
    <location>
        <begin position="127"/>
        <end position="150"/>
    </location>
</feature>
<dbReference type="CDD" id="cd06261">
    <property type="entry name" value="TM_PBP2"/>
    <property type="match status" value="1"/>
</dbReference>
<feature type="transmembrane region" description="Helical" evidence="7">
    <location>
        <begin position="83"/>
        <end position="106"/>
    </location>
</feature>
<evidence type="ECO:0000256" key="2">
    <source>
        <dbReference type="ARBA" id="ARBA00022448"/>
    </source>
</evidence>
<dbReference type="PROSITE" id="PS50928">
    <property type="entry name" value="ABC_TM1"/>
    <property type="match status" value="1"/>
</dbReference>
<evidence type="ECO:0000256" key="6">
    <source>
        <dbReference type="ARBA" id="ARBA00023136"/>
    </source>
</evidence>
<gene>
    <name evidence="9" type="ORF">ETSY2_55335</name>
</gene>
<organism evidence="9 10">
    <name type="scientific">Candidatus Entotheonella gemina</name>
    <dbReference type="NCBI Taxonomy" id="1429439"/>
    <lineage>
        <taxon>Bacteria</taxon>
        <taxon>Pseudomonadati</taxon>
        <taxon>Nitrospinota/Tectimicrobiota group</taxon>
        <taxon>Candidatus Tectimicrobiota</taxon>
        <taxon>Candidatus Entotheonellia</taxon>
        <taxon>Candidatus Entotheonellales</taxon>
        <taxon>Candidatus Entotheonellaceae</taxon>
        <taxon>Candidatus Entotheonella</taxon>
    </lineage>
</organism>
<proteinExistence type="inferred from homology"/>
<comment type="caution">
    <text evidence="9">The sequence shown here is derived from an EMBL/GenBank/DDBJ whole genome shotgun (WGS) entry which is preliminary data.</text>
</comment>
<accession>W4L2P2</accession>
<comment type="subcellular location">
    <subcellularLocation>
        <location evidence="1 7">Cell membrane</location>
        <topology evidence="1 7">Multi-pass membrane protein</topology>
    </subcellularLocation>
</comment>
<dbReference type="InterPro" id="IPR000515">
    <property type="entry name" value="MetI-like"/>
</dbReference>
<evidence type="ECO:0000256" key="1">
    <source>
        <dbReference type="ARBA" id="ARBA00004651"/>
    </source>
</evidence>
<feature type="domain" description="ABC transmembrane type-1" evidence="8">
    <location>
        <begin position="3"/>
        <end position="172"/>
    </location>
</feature>
<name>W4L2P2_9BACT</name>
<evidence type="ECO:0000256" key="7">
    <source>
        <dbReference type="RuleBase" id="RU363032"/>
    </source>
</evidence>
<dbReference type="Gene3D" id="1.10.3720.10">
    <property type="entry name" value="MetI-like"/>
    <property type="match status" value="1"/>
</dbReference>
<comment type="similarity">
    <text evidence="7">Belongs to the binding-protein-dependent transport system permease family.</text>
</comment>
<keyword evidence="3" id="KW-1003">Cell membrane</keyword>
<dbReference type="Proteomes" id="UP000019140">
    <property type="component" value="Unassembled WGS sequence"/>
</dbReference>
<evidence type="ECO:0000256" key="3">
    <source>
        <dbReference type="ARBA" id="ARBA00022475"/>
    </source>
</evidence>
<feature type="non-terminal residue" evidence="9">
    <location>
        <position position="172"/>
    </location>
</feature>
<keyword evidence="2 7" id="KW-0813">Transport</keyword>
<dbReference type="EMBL" id="AZHX01003249">
    <property type="protein sequence ID" value="ETW91935.1"/>
    <property type="molecule type" value="Genomic_DNA"/>
</dbReference>
<dbReference type="InterPro" id="IPR035906">
    <property type="entry name" value="MetI-like_sf"/>
</dbReference>